<feature type="compositionally biased region" description="Polar residues" evidence="1">
    <location>
        <begin position="589"/>
        <end position="612"/>
    </location>
</feature>
<dbReference type="SUPFAM" id="SSF52540">
    <property type="entry name" value="P-loop containing nucleoside triphosphate hydrolases"/>
    <property type="match status" value="1"/>
</dbReference>
<evidence type="ECO:0000256" key="1">
    <source>
        <dbReference type="SAM" id="MobiDB-lite"/>
    </source>
</evidence>
<evidence type="ECO:0000313" key="3">
    <source>
        <dbReference type="Proteomes" id="UP001168990"/>
    </source>
</evidence>
<keyword evidence="3" id="KW-1185">Reference proteome</keyword>
<dbReference type="GO" id="GO:0005525">
    <property type="term" value="F:GTP binding"/>
    <property type="evidence" value="ECO:0007669"/>
    <property type="project" value="InterPro"/>
</dbReference>
<evidence type="ECO:0000313" key="2">
    <source>
        <dbReference type="EMBL" id="KAK0172337.1"/>
    </source>
</evidence>
<feature type="region of interest" description="Disordered" evidence="1">
    <location>
        <begin position="366"/>
        <end position="389"/>
    </location>
</feature>
<dbReference type="PROSITE" id="PS51419">
    <property type="entry name" value="RAB"/>
    <property type="match status" value="1"/>
</dbReference>
<protein>
    <recommendedName>
        <fullName evidence="4">Rab-like protein 6</fullName>
    </recommendedName>
</protein>
<dbReference type="PRINTS" id="PR00449">
    <property type="entry name" value="RASTRNSFRMNG"/>
</dbReference>
<sequence length="691" mass="78474">MLSAFKRLAGKHDGLANSSPRPAHQSMPTTLQRKFAKGVQYNMKIIIKGDRNVGKTCLFHRLQGQKFIEEYIRTDEIQVTSIQWNYKATDDVVKVEVWDVVDRGRRRRKLDGLKMDNAPSDATIEEPALDAEFLDVYKGTNGVILMMDITKTWTYDYVQRELPKIPEHIPIIVLGNHCDMAHHRTVSKDRITYFIDSLTSRSAQVRYAESSMRNGFGLKLLHKFFNLPFLQLQRETLIKQLETNEEETRLTSQELDLFQESDDADYDKFLDNLVNKRRAIADSNSATVLVPNVTSSLSIHHSLSSNNSLNNFGLQQEMKRSSSISGPIGGGTPIPTKQFDIKSVVPKRDLKTRQALDYSVKNSNNNTMHVVSTPNIHKSSDLSIDTNDKKELRQQSIVSKIFSSKRVDEGSNVTDMPLASVEDFIPDDGMLDRSFLDDNNHSSPQKNQAENTPDSDSEIETGNPLVAGYEDDLSSADEASNEIEPRLSENPLSKTKHKRTINDKKKIDDTAGNGKRDSISSNEHELRITNGEFTPSNDQQDRNSDTFDTWLGQDSKWRQSPEGGEDVSSIGTRKDKLDLSDKSVDVSVTSSNVHLELLDNSSIRQVYSNSPSPIMKEKKKHRDKTEDKEKRRKKKSKDKDKDKEKSEKGDKKKKRSQHHRTRDEDNGRDELEEFLNGSTTRPNIEVAYEAL</sequence>
<dbReference type="GO" id="GO:0005829">
    <property type="term" value="C:cytosol"/>
    <property type="evidence" value="ECO:0007669"/>
    <property type="project" value="TreeGrafter"/>
</dbReference>
<dbReference type="InterPro" id="IPR027417">
    <property type="entry name" value="P-loop_NTPase"/>
</dbReference>
<feature type="region of interest" description="Disordered" evidence="1">
    <location>
        <begin position="316"/>
        <end position="338"/>
    </location>
</feature>
<dbReference type="Pfam" id="PF00071">
    <property type="entry name" value="Ras"/>
    <property type="match status" value="1"/>
</dbReference>
<feature type="compositionally biased region" description="Polar residues" evidence="1">
    <location>
        <begin position="441"/>
        <end position="452"/>
    </location>
</feature>
<feature type="compositionally biased region" description="Basic and acidic residues" evidence="1">
    <location>
        <begin position="572"/>
        <end position="584"/>
    </location>
</feature>
<feature type="compositionally biased region" description="Basic and acidic residues" evidence="1">
    <location>
        <begin position="637"/>
        <end position="650"/>
    </location>
</feature>
<reference evidence="2" key="1">
    <citation type="journal article" date="2023" name="bioRxiv">
        <title>Scaffold-level genome assemblies of two parasitoid biocontrol wasps reveal the parthenogenesis mechanism and an associated novel virus.</title>
        <authorList>
            <person name="Inwood S."/>
            <person name="Skelly J."/>
            <person name="Guhlin J."/>
            <person name="Harrop T."/>
            <person name="Goldson S."/>
            <person name="Dearden P."/>
        </authorList>
    </citation>
    <scope>NUCLEOTIDE SEQUENCE</scope>
    <source>
        <strain evidence="2">Irish</strain>
        <tissue evidence="2">Whole body</tissue>
    </source>
</reference>
<dbReference type="Gene3D" id="3.40.50.300">
    <property type="entry name" value="P-loop containing nucleotide triphosphate hydrolases"/>
    <property type="match status" value="1"/>
</dbReference>
<comment type="caution">
    <text evidence="2">The sequence shown here is derived from an EMBL/GenBank/DDBJ whole genome shotgun (WGS) entry which is preliminary data.</text>
</comment>
<dbReference type="Pfam" id="PF08477">
    <property type="entry name" value="Roc"/>
    <property type="match status" value="1"/>
</dbReference>
<reference evidence="2" key="2">
    <citation type="submission" date="2023-03" db="EMBL/GenBank/DDBJ databases">
        <authorList>
            <person name="Inwood S.N."/>
            <person name="Skelly J.G."/>
            <person name="Guhlin J."/>
            <person name="Harrop T.W.R."/>
            <person name="Goldson S.G."/>
            <person name="Dearden P.K."/>
        </authorList>
    </citation>
    <scope>NUCLEOTIDE SEQUENCE</scope>
    <source>
        <strain evidence="2">Irish</strain>
        <tissue evidence="2">Whole body</tissue>
    </source>
</reference>
<dbReference type="GO" id="GO:0005634">
    <property type="term" value="C:nucleus"/>
    <property type="evidence" value="ECO:0007669"/>
    <property type="project" value="TreeGrafter"/>
</dbReference>
<dbReference type="Proteomes" id="UP001168990">
    <property type="component" value="Unassembled WGS sequence"/>
</dbReference>
<dbReference type="EMBL" id="JAQQBS010000002">
    <property type="protein sequence ID" value="KAK0172337.1"/>
    <property type="molecule type" value="Genomic_DNA"/>
</dbReference>
<dbReference type="PANTHER" id="PTHR14932:SF1">
    <property type="entry name" value="RAB-LIKE PROTEIN 6"/>
    <property type="match status" value="1"/>
</dbReference>
<feature type="region of interest" description="Disordered" evidence="1">
    <location>
        <begin position="430"/>
        <end position="691"/>
    </location>
</feature>
<dbReference type="SMART" id="SM00175">
    <property type="entry name" value="RAB"/>
    <property type="match status" value="1"/>
</dbReference>
<organism evidence="2 3">
    <name type="scientific">Microctonus aethiopoides</name>
    <dbReference type="NCBI Taxonomy" id="144406"/>
    <lineage>
        <taxon>Eukaryota</taxon>
        <taxon>Metazoa</taxon>
        <taxon>Ecdysozoa</taxon>
        <taxon>Arthropoda</taxon>
        <taxon>Hexapoda</taxon>
        <taxon>Insecta</taxon>
        <taxon>Pterygota</taxon>
        <taxon>Neoptera</taxon>
        <taxon>Endopterygota</taxon>
        <taxon>Hymenoptera</taxon>
        <taxon>Apocrita</taxon>
        <taxon>Ichneumonoidea</taxon>
        <taxon>Braconidae</taxon>
        <taxon>Euphorinae</taxon>
        <taxon>Microctonus</taxon>
    </lineage>
</organism>
<dbReference type="PANTHER" id="PTHR14932">
    <property type="entry name" value="RAS GTPASE-RELATED"/>
    <property type="match status" value="1"/>
</dbReference>
<dbReference type="AlphaFoldDB" id="A0AA39FMH8"/>
<name>A0AA39FMH8_9HYME</name>
<feature type="compositionally biased region" description="Basic residues" evidence="1">
    <location>
        <begin position="651"/>
        <end position="660"/>
    </location>
</feature>
<proteinExistence type="predicted"/>
<feature type="compositionally biased region" description="Basic and acidic residues" evidence="1">
    <location>
        <begin position="500"/>
        <end position="527"/>
    </location>
</feature>
<feature type="compositionally biased region" description="Acidic residues" evidence="1">
    <location>
        <begin position="469"/>
        <end position="481"/>
    </location>
</feature>
<accession>A0AA39FMH8</accession>
<gene>
    <name evidence="2" type="ORF">PV328_005671</name>
</gene>
<dbReference type="InterPro" id="IPR001806">
    <property type="entry name" value="Small_GTPase"/>
</dbReference>
<dbReference type="InterPro" id="IPR040385">
    <property type="entry name" value="RABL6"/>
</dbReference>
<dbReference type="GO" id="GO:0003924">
    <property type="term" value="F:GTPase activity"/>
    <property type="evidence" value="ECO:0007669"/>
    <property type="project" value="InterPro"/>
</dbReference>
<feature type="compositionally biased region" description="Polar residues" evidence="1">
    <location>
        <begin position="366"/>
        <end position="385"/>
    </location>
</feature>
<feature type="compositionally biased region" description="Basic and acidic residues" evidence="1">
    <location>
        <begin position="430"/>
        <end position="440"/>
    </location>
</feature>
<evidence type="ECO:0008006" key="4">
    <source>
        <dbReference type="Google" id="ProtNLM"/>
    </source>
</evidence>